<sequence>MPLDICSPVGISILANTISLTPGTVSCELTADHKMLLIHSLHVDDIDASIEEMKKRYERPLMEILQSCPSVPDRILALDTLYLNTIALLILFGLIQSSPLYFEAALLIAVMGFVGTI</sequence>
<dbReference type="InterPro" id="IPR002758">
    <property type="entry name" value="Cation_antiport_E"/>
</dbReference>
<evidence type="ECO:0000256" key="5">
    <source>
        <dbReference type="ARBA" id="ARBA00023136"/>
    </source>
</evidence>
<dbReference type="GO" id="GO:0008324">
    <property type="term" value="F:monoatomic cation transmembrane transporter activity"/>
    <property type="evidence" value="ECO:0007669"/>
    <property type="project" value="InterPro"/>
</dbReference>
<dbReference type="EMBL" id="OB690567">
    <property type="protein sequence ID" value="CAD7237669.1"/>
    <property type="molecule type" value="Genomic_DNA"/>
</dbReference>
<comment type="subcellular location">
    <subcellularLocation>
        <location evidence="1">Cell membrane</location>
        <topology evidence="1">Multi-pass membrane protein</topology>
    </subcellularLocation>
</comment>
<dbReference type="PANTHER" id="PTHR34584:SF1">
    <property type="entry name" value="NA(+)_H(+) ANTIPORTER SUBUNIT E1"/>
    <property type="match status" value="1"/>
</dbReference>
<dbReference type="Pfam" id="PF01899">
    <property type="entry name" value="MNHE"/>
    <property type="match status" value="1"/>
</dbReference>
<dbReference type="AlphaFoldDB" id="A0A7R8WTQ6"/>
<proteinExistence type="predicted"/>
<evidence type="ECO:0000256" key="3">
    <source>
        <dbReference type="ARBA" id="ARBA00022692"/>
    </source>
</evidence>
<gene>
    <name evidence="6" type="ORF">CTOB1V02_LOCUS15484</name>
</gene>
<dbReference type="OrthoDB" id="10427147at2759"/>
<keyword evidence="2" id="KW-1003">Cell membrane</keyword>
<accession>A0A7R8WTQ6</accession>
<keyword evidence="5" id="KW-0472">Membrane</keyword>
<evidence type="ECO:0000256" key="4">
    <source>
        <dbReference type="ARBA" id="ARBA00022989"/>
    </source>
</evidence>
<keyword evidence="4" id="KW-1133">Transmembrane helix</keyword>
<evidence type="ECO:0000313" key="6">
    <source>
        <dbReference type="EMBL" id="CAD7237669.1"/>
    </source>
</evidence>
<evidence type="ECO:0000256" key="2">
    <source>
        <dbReference type="ARBA" id="ARBA00022475"/>
    </source>
</evidence>
<dbReference type="Pfam" id="PF04066">
    <property type="entry name" value="MrpF_PhaF"/>
    <property type="match status" value="1"/>
</dbReference>
<name>A0A7R8WTQ6_9CRUS</name>
<protein>
    <submittedName>
        <fullName evidence="6">Uncharacterized protein</fullName>
    </submittedName>
</protein>
<reference evidence="6" key="1">
    <citation type="submission" date="2020-11" db="EMBL/GenBank/DDBJ databases">
        <authorList>
            <person name="Tran Van P."/>
        </authorList>
    </citation>
    <scope>NUCLEOTIDE SEQUENCE</scope>
</reference>
<dbReference type="InterPro" id="IPR007208">
    <property type="entry name" value="MrpF/PhaF-like"/>
</dbReference>
<dbReference type="GO" id="GO:0005886">
    <property type="term" value="C:plasma membrane"/>
    <property type="evidence" value="ECO:0007669"/>
    <property type="project" value="UniProtKB-SubCell"/>
</dbReference>
<organism evidence="6">
    <name type="scientific">Cyprideis torosa</name>
    <dbReference type="NCBI Taxonomy" id="163714"/>
    <lineage>
        <taxon>Eukaryota</taxon>
        <taxon>Metazoa</taxon>
        <taxon>Ecdysozoa</taxon>
        <taxon>Arthropoda</taxon>
        <taxon>Crustacea</taxon>
        <taxon>Oligostraca</taxon>
        <taxon>Ostracoda</taxon>
        <taxon>Podocopa</taxon>
        <taxon>Podocopida</taxon>
        <taxon>Cytherocopina</taxon>
        <taxon>Cytheroidea</taxon>
        <taxon>Cytherideidae</taxon>
        <taxon>Cyprideis</taxon>
    </lineage>
</organism>
<dbReference type="PANTHER" id="PTHR34584">
    <property type="entry name" value="NA(+)/H(+) ANTIPORTER SUBUNIT E1"/>
    <property type="match status" value="1"/>
</dbReference>
<evidence type="ECO:0000256" key="1">
    <source>
        <dbReference type="ARBA" id="ARBA00004651"/>
    </source>
</evidence>
<keyword evidence="3" id="KW-0812">Transmembrane</keyword>
<feature type="non-terminal residue" evidence="6">
    <location>
        <position position="1"/>
    </location>
</feature>